<feature type="coiled-coil region" evidence="1">
    <location>
        <begin position="606"/>
        <end position="633"/>
    </location>
</feature>
<feature type="compositionally biased region" description="Low complexity" evidence="2">
    <location>
        <begin position="767"/>
        <end position="778"/>
    </location>
</feature>
<evidence type="ECO:0000313" key="5">
    <source>
        <dbReference type="Proteomes" id="UP000019376"/>
    </source>
</evidence>
<feature type="region of interest" description="Disordered" evidence="2">
    <location>
        <begin position="114"/>
        <end position="239"/>
    </location>
</feature>
<feature type="compositionally biased region" description="Polar residues" evidence="2">
    <location>
        <begin position="480"/>
        <end position="494"/>
    </location>
</feature>
<feature type="compositionally biased region" description="Polar residues" evidence="2">
    <location>
        <begin position="695"/>
        <end position="722"/>
    </location>
</feature>
<evidence type="ECO:0000259" key="3">
    <source>
        <dbReference type="Pfam" id="PF10650"/>
    </source>
</evidence>
<feature type="compositionally biased region" description="Polar residues" evidence="2">
    <location>
        <begin position="577"/>
        <end position="600"/>
    </location>
</feature>
<feature type="region of interest" description="Disordered" evidence="2">
    <location>
        <begin position="654"/>
        <end position="903"/>
    </location>
</feature>
<feature type="domain" description="Putative zinc-finger" evidence="3">
    <location>
        <begin position="998"/>
        <end position="1019"/>
    </location>
</feature>
<feature type="compositionally biased region" description="Polar residues" evidence="2">
    <location>
        <begin position="820"/>
        <end position="833"/>
    </location>
</feature>
<proteinExistence type="predicted"/>
<sequence>MANQPPPPFGGYQAQAQQWPFLFPPMIPANFTPTPDMSSTMPQALPDPSQAFQFGFLGPTGSHGLSAPGNFSDSSMPRPPKFPFGNSVDISQFQQSTSHLPFAGYVAPQAQGHAGFSAEISRSSQQRSSDARNHEMSRGEAADNQVPQNSSREEGEISEGEIVCDGKGEAVAKPQSSTRVAKRQRVRNASISASPSSSSTRSSSPYNPPLSVSVDAGTISSNPTRTQSNETGKTAITSSTPNIAPSLRVQAQGALLSLAPHNIRFNELVAEGINPVILRKLYEEVGIRVESSQPSAPVAVIAAGAAEKHNATGVKTQVEILPRGDSTPRTSNAESDTKQPMERKELIAKMLAAKAAARNSQPAASKSSPEQSHASVKSQSSPTNGDGKAAEKIAPIKEKNKAQTELARQRIEELKKQALLRSQQKARQEAQGQQDGQTVQGNPPPAVHHPLPVRPPAPRKSAASTIPGLSLAKSTPAGDVNSTDAPPSGNSINLTPFDRPNLRKRPRASDFDDSGVNENHISHATPPLSYNNSDRLIIHISDDESLYGDDEVDKMDMGSNIELEPANEVVNTSVNGSQSAFQQSGPGTGVSTTPQPSTLGSDPEQMRQRTLEIQALHRKIAEMEEKRKAKLAASRTQSPLVAVDTAATPVVSGAASAVEEANHSDAATTDQGSTKLAGEEAVHETQEEEEIQPGQFPSNVPTTIEASADTVPSTKSLETSNLDVPAPSLAEEGVAPGQAPVSTGSDTPGTEAQDTSSEDSSSDETSSESASDVSMSEDSSSDDSSAESESAEEDNEVDVPETNGVTSHPNVANDGHMQVDSVSNGISEETSSPALVDLMEEANGIDEAEEDDYEPTDNNGHDHDMSDAASSPDSEAYEPPEPDTGMESPHSSYSPPPPDIEAKSTDVDLLLDSFEKYDPQDAAPRVVNQEAQPVYRGSESDILGINTPSNPTVSNFTAYVSPLRYFKAYRYHPRYTNEVSDGYRSLTYSNDINPMKYLCKYEFAGGVCNDRSCQFQHFRDMSLSDDNILIEMGSVREGRTKEEKEAYLAGLKGIINDLRRDKVKDFSTVASEIASYRRRFLQDESRVLPL</sequence>
<feature type="region of interest" description="Disordered" evidence="2">
    <location>
        <begin position="419"/>
        <end position="527"/>
    </location>
</feature>
<dbReference type="STRING" id="933388.S7ZWN1"/>
<gene>
    <name evidence="4" type="ORF">PDE_09798</name>
</gene>
<feature type="compositionally biased region" description="Basic and acidic residues" evidence="2">
    <location>
        <begin position="388"/>
        <end position="405"/>
    </location>
</feature>
<organism evidence="4 5">
    <name type="scientific">Penicillium oxalicum (strain 114-2 / CGMCC 5302)</name>
    <name type="common">Penicillium decumbens</name>
    <dbReference type="NCBI Taxonomy" id="933388"/>
    <lineage>
        <taxon>Eukaryota</taxon>
        <taxon>Fungi</taxon>
        <taxon>Dikarya</taxon>
        <taxon>Ascomycota</taxon>
        <taxon>Pezizomycotina</taxon>
        <taxon>Eurotiomycetes</taxon>
        <taxon>Eurotiomycetidae</taxon>
        <taxon>Eurotiales</taxon>
        <taxon>Aspergillaceae</taxon>
        <taxon>Penicillium</taxon>
    </lineage>
</organism>
<dbReference type="Pfam" id="PF10650">
    <property type="entry name" value="zf-C3H1"/>
    <property type="match status" value="1"/>
</dbReference>
<dbReference type="HOGENOM" id="CLU_007029_0_0_1"/>
<keyword evidence="5" id="KW-1185">Reference proteome</keyword>
<feature type="compositionally biased region" description="Basic and acidic residues" evidence="2">
    <location>
        <begin position="335"/>
        <end position="347"/>
    </location>
</feature>
<feature type="region of interest" description="Disordered" evidence="2">
    <location>
        <begin position="319"/>
        <end position="405"/>
    </location>
</feature>
<feature type="compositionally biased region" description="Basic and acidic residues" evidence="2">
    <location>
        <begin position="129"/>
        <end position="141"/>
    </location>
</feature>
<feature type="compositionally biased region" description="Acidic residues" evidence="2">
    <location>
        <begin position="756"/>
        <end position="766"/>
    </location>
</feature>
<protein>
    <recommendedName>
        <fullName evidence="3">Putative zinc-finger domain-containing protein</fullName>
    </recommendedName>
</protein>
<dbReference type="EMBL" id="KB644415">
    <property type="protein sequence ID" value="EPS34834.1"/>
    <property type="molecule type" value="Genomic_DNA"/>
</dbReference>
<dbReference type="eggNOG" id="KOG4839">
    <property type="taxonomic scope" value="Eukaryota"/>
</dbReference>
<feature type="region of interest" description="Disordered" evidence="2">
    <location>
        <begin position="577"/>
        <end position="606"/>
    </location>
</feature>
<dbReference type="OrthoDB" id="1922977at2759"/>
<keyword evidence="1" id="KW-0175">Coiled coil</keyword>
<evidence type="ECO:0000256" key="2">
    <source>
        <dbReference type="SAM" id="MobiDB-lite"/>
    </source>
</evidence>
<feature type="compositionally biased region" description="Polar residues" evidence="2">
    <location>
        <begin position="31"/>
        <end position="42"/>
    </location>
</feature>
<feature type="compositionally biased region" description="Polar residues" evidence="2">
    <location>
        <begin position="218"/>
        <end position="239"/>
    </location>
</feature>
<evidence type="ECO:0000256" key="1">
    <source>
        <dbReference type="SAM" id="Coils"/>
    </source>
</evidence>
<name>S7ZWN1_PENO1</name>
<feature type="compositionally biased region" description="Polar residues" evidence="2">
    <location>
        <begin position="665"/>
        <end position="674"/>
    </location>
</feature>
<reference evidence="4 5" key="1">
    <citation type="journal article" date="2013" name="PLoS ONE">
        <title>Genomic and secretomic analyses reveal unique features of the lignocellulolytic enzyme system of Penicillium decumbens.</title>
        <authorList>
            <person name="Liu G."/>
            <person name="Zhang L."/>
            <person name="Wei X."/>
            <person name="Zou G."/>
            <person name="Qin Y."/>
            <person name="Ma L."/>
            <person name="Li J."/>
            <person name="Zheng H."/>
            <person name="Wang S."/>
            <person name="Wang C."/>
            <person name="Xun L."/>
            <person name="Zhao G.-P."/>
            <person name="Zhou Z."/>
            <person name="Qu Y."/>
        </authorList>
    </citation>
    <scope>NUCLEOTIDE SEQUENCE [LARGE SCALE GENOMIC DNA]</scope>
    <source>
        <strain evidence="5">114-2 / CGMCC 5302</strain>
    </source>
</reference>
<feature type="compositionally biased region" description="Low complexity" evidence="2">
    <location>
        <begin position="423"/>
        <end position="434"/>
    </location>
</feature>
<evidence type="ECO:0000313" key="4">
    <source>
        <dbReference type="EMBL" id="EPS34834.1"/>
    </source>
</evidence>
<feature type="compositionally biased region" description="Acidic residues" evidence="2">
    <location>
        <begin position="838"/>
        <end position="855"/>
    </location>
</feature>
<dbReference type="PhylomeDB" id="S7ZWN1"/>
<dbReference type="AlphaFoldDB" id="S7ZWN1"/>
<dbReference type="InterPro" id="IPR019607">
    <property type="entry name" value="Putative_zinc-finger_domain"/>
</dbReference>
<feature type="compositionally biased region" description="Low complexity" evidence="2">
    <location>
        <begin position="190"/>
        <end position="205"/>
    </location>
</feature>
<feature type="compositionally biased region" description="Polar residues" evidence="2">
    <location>
        <begin position="740"/>
        <end position="753"/>
    </location>
</feature>
<feature type="compositionally biased region" description="Polar residues" evidence="2">
    <location>
        <begin position="358"/>
        <end position="384"/>
    </location>
</feature>
<feature type="compositionally biased region" description="Acidic residues" evidence="2">
    <location>
        <begin position="779"/>
        <end position="799"/>
    </location>
</feature>
<feature type="region of interest" description="Disordered" evidence="2">
    <location>
        <begin position="30"/>
        <end position="88"/>
    </location>
</feature>
<feature type="compositionally biased region" description="Pro residues" evidence="2">
    <location>
        <begin position="442"/>
        <end position="458"/>
    </location>
</feature>
<accession>S7ZWN1</accession>
<dbReference type="Proteomes" id="UP000019376">
    <property type="component" value="Unassembled WGS sequence"/>
</dbReference>
<feature type="compositionally biased region" description="Low complexity" evidence="2">
    <location>
        <begin position="348"/>
        <end position="357"/>
    </location>
</feature>